<evidence type="ECO:0000256" key="10">
    <source>
        <dbReference type="SAM" id="Phobius"/>
    </source>
</evidence>
<dbReference type="Gene3D" id="1.20.1070.10">
    <property type="entry name" value="Rhodopsin 7-helix transmembrane proteins"/>
    <property type="match status" value="1"/>
</dbReference>
<evidence type="ECO:0000256" key="8">
    <source>
        <dbReference type="ARBA" id="ARBA00023224"/>
    </source>
</evidence>
<gene>
    <name evidence="12" type="ORF">OS493_004735</name>
</gene>
<dbReference type="InterPro" id="IPR017452">
    <property type="entry name" value="GPCR_Rhodpsn_7TM"/>
</dbReference>
<name>A0A9W9ZG88_9CNID</name>
<feature type="transmembrane region" description="Helical" evidence="10">
    <location>
        <begin position="194"/>
        <end position="218"/>
    </location>
</feature>
<dbReference type="SUPFAM" id="SSF81321">
    <property type="entry name" value="Family A G protein-coupled receptor-like"/>
    <property type="match status" value="1"/>
</dbReference>
<evidence type="ECO:0000256" key="2">
    <source>
        <dbReference type="ARBA" id="ARBA00022475"/>
    </source>
</evidence>
<keyword evidence="5" id="KW-0297">G-protein coupled receptor</keyword>
<feature type="transmembrane region" description="Helical" evidence="10">
    <location>
        <begin position="70"/>
        <end position="90"/>
    </location>
</feature>
<accession>A0A9W9ZG88</accession>
<evidence type="ECO:0000256" key="1">
    <source>
        <dbReference type="ARBA" id="ARBA00004651"/>
    </source>
</evidence>
<evidence type="ECO:0000256" key="7">
    <source>
        <dbReference type="ARBA" id="ARBA00023170"/>
    </source>
</evidence>
<keyword evidence="8" id="KW-0807">Transducer</keyword>
<keyword evidence="2" id="KW-1003">Cell membrane</keyword>
<feature type="domain" description="G-protein coupled receptors family 1 profile" evidence="11">
    <location>
        <begin position="49"/>
        <end position="309"/>
    </location>
</feature>
<dbReference type="PANTHER" id="PTHR22752">
    <property type="entry name" value="G PROTEIN-COUPLED RECEPTOR"/>
    <property type="match status" value="1"/>
</dbReference>
<dbReference type="OrthoDB" id="10034726at2759"/>
<organism evidence="12 13">
    <name type="scientific">Desmophyllum pertusum</name>
    <dbReference type="NCBI Taxonomy" id="174260"/>
    <lineage>
        <taxon>Eukaryota</taxon>
        <taxon>Metazoa</taxon>
        <taxon>Cnidaria</taxon>
        <taxon>Anthozoa</taxon>
        <taxon>Hexacorallia</taxon>
        <taxon>Scleractinia</taxon>
        <taxon>Caryophylliina</taxon>
        <taxon>Caryophylliidae</taxon>
        <taxon>Desmophyllum</taxon>
    </lineage>
</organism>
<dbReference type="GO" id="GO:0004930">
    <property type="term" value="F:G protein-coupled receptor activity"/>
    <property type="evidence" value="ECO:0007669"/>
    <property type="project" value="UniProtKB-KW"/>
</dbReference>
<dbReference type="CDD" id="cd00637">
    <property type="entry name" value="7tm_classA_rhodopsin-like"/>
    <property type="match status" value="1"/>
</dbReference>
<dbReference type="InterPro" id="IPR000276">
    <property type="entry name" value="GPCR_Rhodpsn"/>
</dbReference>
<dbReference type="PRINTS" id="PR00237">
    <property type="entry name" value="GPCRRHODOPSN"/>
</dbReference>
<evidence type="ECO:0000313" key="12">
    <source>
        <dbReference type="EMBL" id="KAJ7381137.1"/>
    </source>
</evidence>
<dbReference type="Pfam" id="PF00001">
    <property type="entry name" value="7tm_1"/>
    <property type="match status" value="1"/>
</dbReference>
<keyword evidence="7" id="KW-0675">Receptor</keyword>
<reference evidence="12" key="1">
    <citation type="submission" date="2023-01" db="EMBL/GenBank/DDBJ databases">
        <title>Genome assembly of the deep-sea coral Lophelia pertusa.</title>
        <authorList>
            <person name="Herrera S."/>
            <person name="Cordes E."/>
        </authorList>
    </citation>
    <scope>NUCLEOTIDE SEQUENCE</scope>
    <source>
        <strain evidence="12">USNM1676648</strain>
        <tissue evidence="12">Polyp</tissue>
    </source>
</reference>
<feature type="compositionally biased region" description="Polar residues" evidence="9">
    <location>
        <begin position="447"/>
        <end position="457"/>
    </location>
</feature>
<feature type="transmembrane region" description="Helical" evidence="10">
    <location>
        <begin position="293"/>
        <end position="311"/>
    </location>
</feature>
<feature type="transmembrane region" description="Helical" evidence="10">
    <location>
        <begin position="33"/>
        <end position="58"/>
    </location>
</feature>
<feature type="region of interest" description="Disordered" evidence="9">
    <location>
        <begin position="431"/>
        <end position="457"/>
    </location>
</feature>
<sequence length="530" mass="58964">MATNNGISSTTNMQDNNSTIEPAMHMYNELEHILMSGSLVLIMLATLVGNGIVCFAVYRRRKLRTRTNMFIINLSCADIGVAVLCMPFSLFTCLHHGWVLGDALCKLNGFLNIVFCLSSLLTLTAISVETYFAICKPLYHRHMSRKVALGLLLWTWIQPIAIACVPFFGIIEYEFKPGTTQCGVQFPSNMAAKVYAAIVILCGFVIPLSIMGFTYSNIFRSARRYTRRVSRVSFSSTCSTNTTTAHRQVAVTVLILLAVFLMCWLPYFLYAVLNSMEKAALSTDRRVMSLGKAAYWCVFAGSALNPYIYGFRNPQFRKEFQFLLCLFYPCVRRGLRMRGCSTTTGSRGSWDGSGFEYNNLKRPSLPCVSPTPKGRSRSVDFAPFPPGGLAKLEMLALKAKLSNGSDPGYCSQEDNGGLCAETGASDEHVVANNNNNNNNNNHVFNNGSQGNSTENLSNDVNLQRSRSDQESFTGERSTTDSNLNQVLLLKATLITARNVLWTTKETRWKSRDLRLGSIPLILPGQQRKCY</sequence>
<feature type="compositionally biased region" description="Low complexity" evidence="9">
    <location>
        <begin position="432"/>
        <end position="446"/>
    </location>
</feature>
<keyword evidence="13" id="KW-1185">Reference proteome</keyword>
<dbReference type="AlphaFoldDB" id="A0A9W9ZG88"/>
<evidence type="ECO:0000256" key="5">
    <source>
        <dbReference type="ARBA" id="ARBA00023040"/>
    </source>
</evidence>
<keyword evidence="3 10" id="KW-0812">Transmembrane</keyword>
<evidence type="ECO:0000256" key="9">
    <source>
        <dbReference type="SAM" id="MobiDB-lite"/>
    </source>
</evidence>
<protein>
    <recommendedName>
        <fullName evidence="11">G-protein coupled receptors family 1 profile domain-containing protein</fullName>
    </recommendedName>
</protein>
<keyword evidence="6 10" id="KW-0472">Membrane</keyword>
<feature type="transmembrane region" description="Helical" evidence="10">
    <location>
        <begin position="110"/>
        <end position="135"/>
    </location>
</feature>
<comment type="subcellular location">
    <subcellularLocation>
        <location evidence="1">Cell membrane</location>
        <topology evidence="1">Multi-pass membrane protein</topology>
    </subcellularLocation>
</comment>
<evidence type="ECO:0000259" key="11">
    <source>
        <dbReference type="PROSITE" id="PS50262"/>
    </source>
</evidence>
<evidence type="ECO:0000256" key="3">
    <source>
        <dbReference type="ARBA" id="ARBA00022692"/>
    </source>
</evidence>
<feature type="transmembrane region" description="Helical" evidence="10">
    <location>
        <begin position="147"/>
        <end position="171"/>
    </location>
</feature>
<evidence type="ECO:0000256" key="6">
    <source>
        <dbReference type="ARBA" id="ARBA00023136"/>
    </source>
</evidence>
<keyword evidence="4 10" id="KW-1133">Transmembrane helix</keyword>
<dbReference type="Proteomes" id="UP001163046">
    <property type="component" value="Unassembled WGS sequence"/>
</dbReference>
<proteinExistence type="predicted"/>
<dbReference type="SMART" id="SM01381">
    <property type="entry name" value="7TM_GPCR_Srsx"/>
    <property type="match status" value="1"/>
</dbReference>
<dbReference type="PROSITE" id="PS50262">
    <property type="entry name" value="G_PROTEIN_RECEP_F1_2"/>
    <property type="match status" value="1"/>
</dbReference>
<evidence type="ECO:0000313" key="13">
    <source>
        <dbReference type="Proteomes" id="UP001163046"/>
    </source>
</evidence>
<feature type="transmembrane region" description="Helical" evidence="10">
    <location>
        <begin position="249"/>
        <end position="273"/>
    </location>
</feature>
<dbReference type="FunFam" id="1.20.1070.10:FF:000497">
    <property type="entry name" value="Predicted protein"/>
    <property type="match status" value="1"/>
</dbReference>
<dbReference type="GO" id="GO:0005886">
    <property type="term" value="C:plasma membrane"/>
    <property type="evidence" value="ECO:0007669"/>
    <property type="project" value="UniProtKB-SubCell"/>
</dbReference>
<comment type="caution">
    <text evidence="12">The sequence shown here is derived from an EMBL/GenBank/DDBJ whole genome shotgun (WGS) entry which is preliminary data.</text>
</comment>
<evidence type="ECO:0000256" key="4">
    <source>
        <dbReference type="ARBA" id="ARBA00022989"/>
    </source>
</evidence>
<dbReference type="EMBL" id="MU826351">
    <property type="protein sequence ID" value="KAJ7381137.1"/>
    <property type="molecule type" value="Genomic_DNA"/>
</dbReference>